<dbReference type="STRING" id="1486859.SAMN05444273_11136"/>
<proteinExistence type="predicted"/>
<dbReference type="EMBL" id="FQUV01000011">
    <property type="protein sequence ID" value="SHF74616.1"/>
    <property type="molecule type" value="Genomic_DNA"/>
</dbReference>
<reference evidence="3" key="1">
    <citation type="submission" date="2016-11" db="EMBL/GenBank/DDBJ databases">
        <authorList>
            <person name="Varghese N."/>
            <person name="Submissions S."/>
        </authorList>
    </citation>
    <scope>NUCLEOTIDE SEQUENCE [LARGE SCALE GENOMIC DNA]</scope>
    <source>
        <strain evidence="3">DSM 100566</strain>
    </source>
</reference>
<evidence type="ECO:0000313" key="3">
    <source>
        <dbReference type="Proteomes" id="UP000184144"/>
    </source>
</evidence>
<name>A0A1M5E607_9RHOB</name>
<evidence type="ECO:0000256" key="1">
    <source>
        <dbReference type="SAM" id="MobiDB-lite"/>
    </source>
</evidence>
<evidence type="ECO:0000313" key="2">
    <source>
        <dbReference type="EMBL" id="SHF74616.1"/>
    </source>
</evidence>
<organism evidence="2 3">
    <name type="scientific">Litoreibacter ascidiaceicola</name>
    <dbReference type="NCBI Taxonomy" id="1486859"/>
    <lineage>
        <taxon>Bacteria</taxon>
        <taxon>Pseudomonadati</taxon>
        <taxon>Pseudomonadota</taxon>
        <taxon>Alphaproteobacteria</taxon>
        <taxon>Rhodobacterales</taxon>
        <taxon>Roseobacteraceae</taxon>
        <taxon>Litoreibacter</taxon>
    </lineage>
</organism>
<sequence>MRPSTTDLKEHSKLQPNIYGTQRMESRHSLQELV</sequence>
<keyword evidence="3" id="KW-1185">Reference proteome</keyword>
<feature type="compositionally biased region" description="Basic and acidic residues" evidence="1">
    <location>
        <begin position="24"/>
        <end position="34"/>
    </location>
</feature>
<accession>A0A1M5E607</accession>
<gene>
    <name evidence="2" type="ORF">SAMN05444273_11136</name>
</gene>
<protein>
    <submittedName>
        <fullName evidence="2">Uncharacterized protein</fullName>
    </submittedName>
</protein>
<dbReference type="AlphaFoldDB" id="A0A1M5E607"/>
<feature type="region of interest" description="Disordered" evidence="1">
    <location>
        <begin position="1"/>
        <end position="34"/>
    </location>
</feature>
<dbReference type="Proteomes" id="UP000184144">
    <property type="component" value="Unassembled WGS sequence"/>
</dbReference>